<dbReference type="AlphaFoldDB" id="A0AAU8ACC7"/>
<gene>
    <name evidence="2" type="ORF">PVT71_07690</name>
</gene>
<dbReference type="InterPro" id="IPR018551">
    <property type="entry name" value="DUF2007"/>
</dbReference>
<feature type="domain" description="DUF2007" evidence="1">
    <location>
        <begin position="1"/>
        <end position="65"/>
    </location>
</feature>
<dbReference type="Gene3D" id="3.30.70.790">
    <property type="entry name" value="UreE, C-terminal domain"/>
    <property type="match status" value="1"/>
</dbReference>
<dbReference type="RefSeq" id="WP_353471211.1">
    <property type="nucleotide sequence ID" value="NZ_CP123384.1"/>
</dbReference>
<evidence type="ECO:0000313" key="2">
    <source>
        <dbReference type="EMBL" id="XCC92381.1"/>
    </source>
</evidence>
<sequence>MEELLRTTDITLIPLAKTLLDGQGIDSFELDVNMSVLEGSLGILPRRLMVRSGDLQAAQRVLRDFGIRFESGA</sequence>
<organism evidence="2">
    <name type="scientific">Alloyangia sp. H15</name>
    <dbReference type="NCBI Taxonomy" id="3029062"/>
    <lineage>
        <taxon>Bacteria</taxon>
        <taxon>Pseudomonadati</taxon>
        <taxon>Pseudomonadota</taxon>
        <taxon>Alphaproteobacteria</taxon>
        <taxon>Rhodobacterales</taxon>
        <taxon>Roseobacteraceae</taxon>
        <taxon>Alloyangia</taxon>
    </lineage>
</organism>
<dbReference type="EMBL" id="CP123384">
    <property type="protein sequence ID" value="XCC92381.1"/>
    <property type="molecule type" value="Genomic_DNA"/>
</dbReference>
<dbReference type="SUPFAM" id="SSF54913">
    <property type="entry name" value="GlnB-like"/>
    <property type="match status" value="1"/>
</dbReference>
<proteinExistence type="predicted"/>
<name>A0AAU8ACC7_9RHOB</name>
<protein>
    <submittedName>
        <fullName evidence="2">DUF2007 domain-containing protein</fullName>
    </submittedName>
</protein>
<accession>A0AAU8ACC7</accession>
<evidence type="ECO:0000259" key="1">
    <source>
        <dbReference type="Pfam" id="PF09413"/>
    </source>
</evidence>
<dbReference type="Pfam" id="PF09413">
    <property type="entry name" value="DUF2007"/>
    <property type="match status" value="1"/>
</dbReference>
<dbReference type="InterPro" id="IPR011322">
    <property type="entry name" value="N-reg_PII-like_a/b"/>
</dbReference>
<reference evidence="2" key="1">
    <citation type="submission" date="2023-02" db="EMBL/GenBank/DDBJ databases">
        <title>Description and genomic characterization of Salipiger bruguierae sp. nov., isolated from the sediment of mangrove plant Bruguiera sexangula.</title>
        <authorList>
            <person name="Long M."/>
        </authorList>
    </citation>
    <scope>NUCLEOTIDE SEQUENCE</scope>
    <source>
        <strain evidence="2">H15</strain>
    </source>
</reference>